<gene>
    <name evidence="1" type="ORF">HBH25_16060</name>
</gene>
<protein>
    <submittedName>
        <fullName evidence="1">Glycosyltransferase family 4 protein</fullName>
    </submittedName>
</protein>
<comment type="caution">
    <text evidence="1">The sequence shown here is derived from an EMBL/GenBank/DDBJ whole genome shotgun (WGS) entry which is preliminary data.</text>
</comment>
<proteinExistence type="predicted"/>
<dbReference type="SUPFAM" id="SSF53756">
    <property type="entry name" value="UDP-Glycosyltransferase/glycogen phosphorylase"/>
    <property type="match status" value="1"/>
</dbReference>
<dbReference type="Proteomes" id="UP000746535">
    <property type="component" value="Unassembled WGS sequence"/>
</dbReference>
<dbReference type="RefSeq" id="WP_168084949.1">
    <property type="nucleotide sequence ID" value="NZ_JAAVJI010000010.1"/>
</dbReference>
<organism evidence="1 2">
    <name type="scientific">Pseudomonas quercus</name>
    <dbReference type="NCBI Taxonomy" id="2722792"/>
    <lineage>
        <taxon>Bacteria</taxon>
        <taxon>Pseudomonadati</taxon>
        <taxon>Pseudomonadota</taxon>
        <taxon>Gammaproteobacteria</taxon>
        <taxon>Pseudomonadales</taxon>
        <taxon>Pseudomonadaceae</taxon>
        <taxon>Pseudomonas</taxon>
    </lineage>
</organism>
<evidence type="ECO:0000313" key="1">
    <source>
        <dbReference type="EMBL" id="NJP02363.1"/>
    </source>
</evidence>
<dbReference type="EMBL" id="JAAVJI010000010">
    <property type="protein sequence ID" value="NJP02363.1"/>
    <property type="molecule type" value="Genomic_DNA"/>
</dbReference>
<name>A0ABX0YK83_9PSED</name>
<keyword evidence="2" id="KW-1185">Reference proteome</keyword>
<evidence type="ECO:0000313" key="2">
    <source>
        <dbReference type="Proteomes" id="UP000746535"/>
    </source>
</evidence>
<accession>A0ABX0YK83</accession>
<sequence>MKILFDDFAHTIVAEPDLGRALELAEIYGNLLWFADVGVYDATVVELDLISRCKARNVWATAYPDSGSDSRILHVITEPFLSGGHTRLMEKLARMSAGGADLLITRKASTAAVQRVSNYVDNIIHVKAIKPVERVYEIASVLAAYKKVVLHIHPDDICTVVACGVVVSKAVPEIYFVNHADHVFSFGSTVADYYFELSSYGKRLDESKLIKGKKSFLGIPIEIETSATQSGFAPSVQDDLIFITAGSDIKFKPVKGLSPTDLLGKVLSTYPNSKVLVIGSDIRVGYWWWLLKLKYRSRFSVIKSLPYSEYRELVKNADFYIDSYPIPGGTAFAEQYVAGQRCVGLVSPQQGYSPADVLKMSSVDEVMSTIAAYQPPSDLLAKIIEVHSIENVKARFIACLDSGQTSENKLDVYCRWTGNIGLFRSEGTPASIDISAQSFSALKILCPQLANRLYRTLGFSKRLKLHVKQVVASYRRIRGSSVEAA</sequence>
<reference evidence="1 2" key="1">
    <citation type="submission" date="2020-03" db="EMBL/GenBank/DDBJ databases">
        <authorList>
            <person name="Wang L."/>
            <person name="He N."/>
            <person name="Li Y."/>
            <person name="Fang Y."/>
            <person name="Zhang F."/>
        </authorList>
    </citation>
    <scope>NUCLEOTIDE SEQUENCE [LARGE SCALE GENOMIC DNA]</scope>
    <source>
        <strain evidence="2">hsmgli-8</strain>
    </source>
</reference>